<dbReference type="GO" id="GO:0003899">
    <property type="term" value="F:DNA-directed RNA polymerase activity"/>
    <property type="evidence" value="ECO:0007669"/>
    <property type="project" value="InterPro"/>
</dbReference>
<dbReference type="RefSeq" id="XP_033389143.1">
    <property type="nucleotide sequence ID" value="XM_033532618.1"/>
</dbReference>
<dbReference type="PROSITE" id="PS51133">
    <property type="entry name" value="ZF_TFIIS_2"/>
    <property type="match status" value="1"/>
</dbReference>
<reference evidence="12" key="1">
    <citation type="journal article" date="2020" name="Stud. Mycol.">
        <title>101 Dothideomycetes genomes: a test case for predicting lifestyles and emergence of pathogens.</title>
        <authorList>
            <person name="Haridas S."/>
            <person name="Albert R."/>
            <person name="Binder M."/>
            <person name="Bloem J."/>
            <person name="Labutti K."/>
            <person name="Salamov A."/>
            <person name="Andreopoulos B."/>
            <person name="Baker S."/>
            <person name="Barry K."/>
            <person name="Bills G."/>
            <person name="Bluhm B."/>
            <person name="Cannon C."/>
            <person name="Castanera R."/>
            <person name="Culley D."/>
            <person name="Daum C."/>
            <person name="Ezra D."/>
            <person name="Gonzalez J."/>
            <person name="Henrissat B."/>
            <person name="Kuo A."/>
            <person name="Liang C."/>
            <person name="Lipzen A."/>
            <person name="Lutzoni F."/>
            <person name="Magnuson J."/>
            <person name="Mondo S."/>
            <person name="Nolan M."/>
            <person name="Ohm R."/>
            <person name="Pangilinan J."/>
            <person name="Park H.-J."/>
            <person name="Ramirez L."/>
            <person name="Alfaro M."/>
            <person name="Sun H."/>
            <person name="Tritt A."/>
            <person name="Yoshinaga Y."/>
            <person name="Zwiers L.-H."/>
            <person name="Turgeon B."/>
            <person name="Goodwin S."/>
            <person name="Spatafora J."/>
            <person name="Crous P."/>
            <person name="Grigoriev I."/>
        </authorList>
    </citation>
    <scope>NUCLEOTIDE SEQUENCE</scope>
    <source>
        <strain evidence="12">CBS 175.79</strain>
    </source>
</reference>
<evidence type="ECO:0000313" key="12">
    <source>
        <dbReference type="EMBL" id="KAF2020804.1"/>
    </source>
</evidence>
<keyword evidence="7 8" id="KW-0539">Nucleus</keyword>
<keyword evidence="3 9" id="KW-0479">Metal-binding</keyword>
<feature type="binding site" evidence="9">
    <location>
        <position position="116"/>
    </location>
    <ligand>
        <name>Zn(2+)</name>
        <dbReference type="ChEBI" id="CHEBI:29105"/>
        <label>2</label>
    </ligand>
</feature>
<dbReference type="SUPFAM" id="SSF57783">
    <property type="entry name" value="Zinc beta-ribbon"/>
    <property type="match status" value="1"/>
</dbReference>
<comment type="function">
    <text evidence="8">DNA-dependent RNA polymerase catalyzes the transcription of DNA into RNA using the four ribonucleoside triphosphates as substrates.</text>
</comment>
<dbReference type="PANTHER" id="PTHR11239">
    <property type="entry name" value="DNA-DIRECTED RNA POLYMERASE"/>
    <property type="match status" value="1"/>
</dbReference>
<evidence type="ECO:0000256" key="7">
    <source>
        <dbReference type="ARBA" id="ARBA00023242"/>
    </source>
</evidence>
<evidence type="ECO:0000313" key="13">
    <source>
        <dbReference type="Proteomes" id="UP000799778"/>
    </source>
</evidence>
<gene>
    <name evidence="12" type="ORF">BU24DRAFT_469594</name>
</gene>
<dbReference type="GO" id="GO:0003676">
    <property type="term" value="F:nucleic acid binding"/>
    <property type="evidence" value="ECO:0007669"/>
    <property type="project" value="InterPro"/>
</dbReference>
<proteinExistence type="inferred from homology"/>
<protein>
    <recommendedName>
        <fullName evidence="8">DNA-directed RNA polymerase subunit</fullName>
    </recommendedName>
</protein>
<feature type="binding site" evidence="9">
    <location>
        <position position="29"/>
    </location>
    <ligand>
        <name>Zn(2+)</name>
        <dbReference type="ChEBI" id="CHEBI:29105"/>
        <label>1</label>
    </ligand>
</feature>
<dbReference type="PIRSF" id="PIRSF005586">
    <property type="entry name" value="RNApol_RpoM"/>
    <property type="match status" value="1"/>
</dbReference>
<dbReference type="GO" id="GO:0005736">
    <property type="term" value="C:RNA polymerase I complex"/>
    <property type="evidence" value="ECO:0007669"/>
    <property type="project" value="TreeGrafter"/>
</dbReference>
<keyword evidence="6 8" id="KW-0804">Transcription</keyword>
<evidence type="ECO:0000256" key="3">
    <source>
        <dbReference type="ARBA" id="ARBA00022723"/>
    </source>
</evidence>
<keyword evidence="13" id="KW-1185">Reference proteome</keyword>
<dbReference type="EMBL" id="ML978066">
    <property type="protein sequence ID" value="KAF2020804.1"/>
    <property type="molecule type" value="Genomic_DNA"/>
</dbReference>
<feature type="zinc finger region" description="C4-type" evidence="10">
    <location>
        <begin position="10"/>
        <end position="32"/>
    </location>
</feature>
<dbReference type="GeneID" id="54290015"/>
<dbReference type="InterPro" id="IPR034004">
    <property type="entry name" value="Zn_ribbon_RPA12_C"/>
</dbReference>
<dbReference type="OrthoDB" id="10056816at2759"/>
<dbReference type="AlphaFoldDB" id="A0A6A5Y8B3"/>
<dbReference type="PROSITE" id="PS01030">
    <property type="entry name" value="RNA_POL_M_15KD"/>
    <property type="match status" value="1"/>
</dbReference>
<evidence type="ECO:0000256" key="2">
    <source>
        <dbReference type="ARBA" id="ARBA00022478"/>
    </source>
</evidence>
<dbReference type="PANTHER" id="PTHR11239:SF14">
    <property type="entry name" value="DNA-DIRECTED RNA POLYMERASE I SUBUNIT RPA12"/>
    <property type="match status" value="1"/>
</dbReference>
<feature type="binding site" evidence="9">
    <location>
        <position position="113"/>
    </location>
    <ligand>
        <name>Zn(2+)</name>
        <dbReference type="ChEBI" id="CHEBI:29105"/>
        <label>2</label>
    </ligand>
</feature>
<evidence type="ECO:0000256" key="9">
    <source>
        <dbReference type="PIRSR" id="PIRSR005586-1"/>
    </source>
</evidence>
<sequence length="124" mass="13735">MPLVGSLLFCKDCGNLLARKPSTTSTIHCHICDASNNNIWPTYVVTQSKPGAFPSSLENKRSAGGIQEIDWAAAADTWPTTSQPCPECNHPEMFFREMQLRSADEGSTVFYRCAKCSHMYKADN</sequence>
<dbReference type="InterPro" id="IPR001222">
    <property type="entry name" value="Znf_TFIIS"/>
</dbReference>
<comment type="similarity">
    <text evidence="8">Belongs to the archaeal rpoM/eukaryotic RPA12/RPB9/RPC11 RNA polymerase family.</text>
</comment>
<evidence type="ECO:0000256" key="8">
    <source>
        <dbReference type="PIRNR" id="PIRNR005586"/>
    </source>
</evidence>
<feature type="domain" description="TFIIS-type" evidence="11">
    <location>
        <begin position="81"/>
        <end position="121"/>
    </location>
</feature>
<comment type="subcellular location">
    <subcellularLocation>
        <location evidence="1">Nucleus</location>
        <location evidence="1">Nucleolus</location>
    </subcellularLocation>
</comment>
<evidence type="ECO:0000256" key="4">
    <source>
        <dbReference type="ARBA" id="ARBA00022771"/>
    </source>
</evidence>
<evidence type="ECO:0000256" key="5">
    <source>
        <dbReference type="ARBA" id="ARBA00022833"/>
    </source>
</evidence>
<dbReference type="Proteomes" id="UP000799778">
    <property type="component" value="Unassembled WGS sequence"/>
</dbReference>
<keyword evidence="5 9" id="KW-0862">Zinc</keyword>
<feature type="binding site" evidence="9">
    <location>
        <position position="32"/>
    </location>
    <ligand>
        <name>Zn(2+)</name>
        <dbReference type="ChEBI" id="CHEBI:29105"/>
        <label>1</label>
    </ligand>
</feature>
<keyword evidence="2 8" id="KW-0240">DNA-directed RNA polymerase</keyword>
<dbReference type="CDD" id="cd10507">
    <property type="entry name" value="Zn-ribbon_RPA12"/>
    <property type="match status" value="1"/>
</dbReference>
<feature type="binding site" evidence="9">
    <location>
        <position position="88"/>
    </location>
    <ligand>
        <name>Zn(2+)</name>
        <dbReference type="ChEBI" id="CHEBI:29105"/>
        <label>2</label>
    </ligand>
</feature>
<dbReference type="InterPro" id="IPR019761">
    <property type="entry name" value="DNA-dir_RNA_pol-M_15_CS"/>
</dbReference>
<keyword evidence="4 10" id="KW-0863">Zinc-finger</keyword>
<evidence type="ECO:0000256" key="10">
    <source>
        <dbReference type="PIRSR" id="PIRSR005586-2"/>
    </source>
</evidence>
<evidence type="ECO:0000256" key="6">
    <source>
        <dbReference type="ARBA" id="ARBA00023163"/>
    </source>
</evidence>
<dbReference type="GO" id="GO:0006363">
    <property type="term" value="P:termination of RNA polymerase I transcription"/>
    <property type="evidence" value="ECO:0007669"/>
    <property type="project" value="TreeGrafter"/>
</dbReference>
<evidence type="ECO:0000256" key="1">
    <source>
        <dbReference type="ARBA" id="ARBA00004604"/>
    </source>
</evidence>
<dbReference type="Pfam" id="PF01096">
    <property type="entry name" value="Zn_ribbon_TFIIS"/>
    <property type="match status" value="1"/>
</dbReference>
<feature type="binding site" evidence="9">
    <location>
        <position position="85"/>
    </location>
    <ligand>
        <name>Zn(2+)</name>
        <dbReference type="ChEBI" id="CHEBI:29105"/>
        <label>2</label>
    </ligand>
</feature>
<organism evidence="12 13">
    <name type="scientific">Aaosphaeria arxii CBS 175.79</name>
    <dbReference type="NCBI Taxonomy" id="1450172"/>
    <lineage>
        <taxon>Eukaryota</taxon>
        <taxon>Fungi</taxon>
        <taxon>Dikarya</taxon>
        <taxon>Ascomycota</taxon>
        <taxon>Pezizomycotina</taxon>
        <taxon>Dothideomycetes</taxon>
        <taxon>Pleosporomycetidae</taxon>
        <taxon>Pleosporales</taxon>
        <taxon>Pleosporales incertae sedis</taxon>
        <taxon>Aaosphaeria</taxon>
    </lineage>
</organism>
<dbReference type="SMART" id="SM00440">
    <property type="entry name" value="ZnF_C2C2"/>
    <property type="match status" value="1"/>
</dbReference>
<feature type="binding site" evidence="9">
    <location>
        <position position="10"/>
    </location>
    <ligand>
        <name>Zn(2+)</name>
        <dbReference type="ChEBI" id="CHEBI:29105"/>
        <label>1</label>
    </ligand>
</feature>
<dbReference type="InterPro" id="IPR012164">
    <property type="entry name" value="Rpa12/Rpb9/Rpc10/TFS"/>
</dbReference>
<accession>A0A6A5Y8B3</accession>
<name>A0A6A5Y8B3_9PLEO</name>
<dbReference type="Gene3D" id="2.20.25.10">
    <property type="match status" value="1"/>
</dbReference>
<dbReference type="GO" id="GO:0008270">
    <property type="term" value="F:zinc ion binding"/>
    <property type="evidence" value="ECO:0007669"/>
    <property type="project" value="UniProtKB-KW"/>
</dbReference>
<feature type="binding site" evidence="9">
    <location>
        <position position="13"/>
    </location>
    <ligand>
        <name>Zn(2+)</name>
        <dbReference type="ChEBI" id="CHEBI:29105"/>
        <label>1</label>
    </ligand>
</feature>
<evidence type="ECO:0000259" key="11">
    <source>
        <dbReference type="PROSITE" id="PS51133"/>
    </source>
</evidence>